<evidence type="ECO:0000259" key="11">
    <source>
        <dbReference type="Pfam" id="PF13954"/>
    </source>
</evidence>
<accession>A0A7T8EGM8</accession>
<keyword evidence="7 9" id="KW-0472">Membrane</keyword>
<dbReference type="PANTHER" id="PTHR30451">
    <property type="entry name" value="OUTER MEMBRANE USHER PROTEIN"/>
    <property type="match status" value="1"/>
</dbReference>
<evidence type="ECO:0000256" key="4">
    <source>
        <dbReference type="ARBA" id="ARBA00022452"/>
    </source>
</evidence>
<comment type="subcellular location">
    <subcellularLocation>
        <location evidence="1 9">Cell outer membrane</location>
        <topology evidence="1 9">Multi-pass membrane protein</topology>
    </subcellularLocation>
</comment>
<evidence type="ECO:0000256" key="9">
    <source>
        <dbReference type="RuleBase" id="RU003884"/>
    </source>
</evidence>
<proteinExistence type="inferred from homology"/>
<evidence type="ECO:0000313" key="12">
    <source>
        <dbReference type="EMBL" id="QQO85995.1"/>
    </source>
</evidence>
<dbReference type="Pfam" id="PF13953">
    <property type="entry name" value="PapC_C"/>
    <property type="match status" value="1"/>
</dbReference>
<comment type="similarity">
    <text evidence="2 9">Belongs to the fimbrial export usher family.</text>
</comment>
<evidence type="ECO:0000256" key="8">
    <source>
        <dbReference type="ARBA" id="ARBA00023237"/>
    </source>
</evidence>
<dbReference type="InterPro" id="IPR043142">
    <property type="entry name" value="PapC-like_C_sf"/>
</dbReference>
<dbReference type="InterPro" id="IPR042186">
    <property type="entry name" value="FimD_plug_dom"/>
</dbReference>
<name>A0A7T8EGM8_9GAMM</name>
<dbReference type="Pfam" id="PF13954">
    <property type="entry name" value="PapC_N"/>
    <property type="match status" value="1"/>
</dbReference>
<dbReference type="GO" id="GO:0015473">
    <property type="term" value="F:fimbrial usher porin activity"/>
    <property type="evidence" value="ECO:0007669"/>
    <property type="project" value="InterPro"/>
</dbReference>
<feature type="domain" description="PapC-like C-terminal" evidence="10">
    <location>
        <begin position="753"/>
        <end position="812"/>
    </location>
</feature>
<dbReference type="PROSITE" id="PS01151">
    <property type="entry name" value="FIMBRIAL_USHER"/>
    <property type="match status" value="1"/>
</dbReference>
<dbReference type="EMBL" id="CP032664">
    <property type="protein sequence ID" value="QQO85995.1"/>
    <property type="molecule type" value="Genomic_DNA"/>
</dbReference>
<evidence type="ECO:0000256" key="2">
    <source>
        <dbReference type="ARBA" id="ARBA00008064"/>
    </source>
</evidence>
<evidence type="ECO:0000256" key="5">
    <source>
        <dbReference type="ARBA" id="ARBA00022692"/>
    </source>
</evidence>
<dbReference type="SUPFAM" id="SSF141729">
    <property type="entry name" value="FimD N-terminal domain-like"/>
    <property type="match status" value="1"/>
</dbReference>
<evidence type="ECO:0000259" key="10">
    <source>
        <dbReference type="Pfam" id="PF13953"/>
    </source>
</evidence>
<dbReference type="AlphaFoldDB" id="A0A7T8EGM8"/>
<dbReference type="InterPro" id="IPR037224">
    <property type="entry name" value="PapC_N_sf"/>
</dbReference>
<organism evidence="12">
    <name type="scientific">Shewanella algae</name>
    <dbReference type="NCBI Taxonomy" id="38313"/>
    <lineage>
        <taxon>Bacteria</taxon>
        <taxon>Pseudomonadati</taxon>
        <taxon>Pseudomonadota</taxon>
        <taxon>Gammaproteobacteria</taxon>
        <taxon>Alteromonadales</taxon>
        <taxon>Shewanellaceae</taxon>
        <taxon>Shewanella</taxon>
    </lineage>
</organism>
<keyword evidence="8 9" id="KW-0998">Cell outer membrane</keyword>
<dbReference type="PANTHER" id="PTHR30451:SF20">
    <property type="entry name" value="FIMBRIAE USHER"/>
    <property type="match status" value="1"/>
</dbReference>
<dbReference type="Gene3D" id="2.60.40.2070">
    <property type="match status" value="1"/>
</dbReference>
<keyword evidence="6" id="KW-0732">Signal</keyword>
<keyword evidence="3 9" id="KW-0813">Transport</keyword>
<dbReference type="InterPro" id="IPR018030">
    <property type="entry name" value="Fimbrial_membr_usher_CS"/>
</dbReference>
<dbReference type="GO" id="GO:0009297">
    <property type="term" value="P:pilus assembly"/>
    <property type="evidence" value="ECO:0007669"/>
    <property type="project" value="InterPro"/>
</dbReference>
<reference evidence="12" key="1">
    <citation type="submission" date="2018-09" db="EMBL/GenBank/DDBJ databases">
        <title>Genome sequencing and analysis.</title>
        <authorList>
            <person name="Huang Y.-T."/>
        </authorList>
    </citation>
    <scope>NUCLEOTIDE SEQUENCE</scope>
    <source>
        <strain evidence="12">HIDE</strain>
    </source>
</reference>
<dbReference type="GO" id="GO:0009279">
    <property type="term" value="C:cell outer membrane"/>
    <property type="evidence" value="ECO:0007669"/>
    <property type="project" value="UniProtKB-SubCell"/>
</dbReference>
<keyword evidence="9" id="KW-1029">Fimbrium biogenesis</keyword>
<evidence type="ECO:0000256" key="7">
    <source>
        <dbReference type="ARBA" id="ARBA00023136"/>
    </source>
</evidence>
<keyword evidence="4" id="KW-1134">Transmembrane beta strand</keyword>
<evidence type="ECO:0000256" key="6">
    <source>
        <dbReference type="ARBA" id="ARBA00022729"/>
    </source>
</evidence>
<dbReference type="Gene3D" id="3.10.20.410">
    <property type="match status" value="1"/>
</dbReference>
<dbReference type="InterPro" id="IPR000015">
    <property type="entry name" value="Fimb_usher"/>
</dbReference>
<sequence>MSTQVMADEEIEFSFDESLLLGQGYNTDILTRLAQGPDVLPGEYQVDLFINGRFYSREQLQFFALSDGSVEPCIEESLWLDAGVMSEHVQPAPVTGSCSLGYRVEGNSFSFDPGKLRLELSIPQAYMKRQPRGYVSPEKWDAGETALFINYTANYYRSENRVSGGTSSDSGYVGLNSGFNLGLWRIRNQSTYQYRDYGYGSGYGSDSQFNSQRTYVSRALPSWEAELTLGELYTRSTVFGSIGFKGFQIQTDTRMLPVSQRGYAPVVTGIAQTTAKVVIKQNGREIYQTTVAAGPFEINDLYPTSYQGDLLVEVTEADGRVSSFTVPFSAVPGAMRAGQSQFALSMGKSYDTGDDDYFADFTYELGLSNALTWNAGVRLADDYLALSSGGVWSSNIGSFGATAVYSHSRLSREVGQDESEAGWRLGLNYSRAFDSGTSVTLAGYKYSTEGYRELSDVLRQREYLDSGYEYLSADYLQKTQMTLSMNQSMGEWGILSVSGSKRQYRNGREDDDQYQLGYSNQFGPVSVSLNYARQYLSMDRPQESFLQEERIKDDVWSLNLSMPLGASSHMVSTGASHSSSSGADDYNLGMSGTLDDARTLSYSINASRQENDSYGGNSFGASVHKRTSLASMGANYSRSGQYQQWGANISGAVVLHSGGVTMGQTVGDTFAIVEAKGAEGASVRSSLGTFVDGNGYALMSNLLPYRENSIGLETGDMGDNVELLNTQQQVVPFAGAAVRLKYKTRKGIAVLFVSKLASGEAVPMGADVLGSGGETLGVVGQAGLAYVRLSELSGSLVFRWGEQQCQLNYSLEAQVSQRLLRVPAICH</sequence>
<dbReference type="Gene3D" id="2.60.40.2610">
    <property type="entry name" value="Outer membrane usher protein FimD, plug domain"/>
    <property type="match status" value="1"/>
</dbReference>
<keyword evidence="5 9" id="KW-0812">Transmembrane</keyword>
<dbReference type="Pfam" id="PF00577">
    <property type="entry name" value="Usher"/>
    <property type="match status" value="1"/>
</dbReference>
<dbReference type="Gene3D" id="2.60.40.3110">
    <property type="match status" value="1"/>
</dbReference>
<gene>
    <name evidence="12" type="ORF">D7032_20840</name>
</gene>
<dbReference type="InterPro" id="IPR025885">
    <property type="entry name" value="PapC_N"/>
</dbReference>
<protein>
    <submittedName>
        <fullName evidence="12">Fimbrial biogenesis outer membrane usher protein</fullName>
    </submittedName>
</protein>
<evidence type="ECO:0000256" key="1">
    <source>
        <dbReference type="ARBA" id="ARBA00004571"/>
    </source>
</evidence>
<dbReference type="InterPro" id="IPR025949">
    <property type="entry name" value="PapC-like_C"/>
</dbReference>
<dbReference type="FunFam" id="2.60.40.3110:FF:000001">
    <property type="entry name" value="Putative fimbrial outer membrane usher"/>
    <property type="match status" value="1"/>
</dbReference>
<feature type="domain" description="PapC N-terminal" evidence="11">
    <location>
        <begin position="15"/>
        <end position="154"/>
    </location>
</feature>
<evidence type="ECO:0000256" key="3">
    <source>
        <dbReference type="ARBA" id="ARBA00022448"/>
    </source>
</evidence>